<dbReference type="KEGG" id="ash:AL1_07580"/>
<evidence type="ECO:0000313" key="2">
    <source>
        <dbReference type="Proteomes" id="UP000008794"/>
    </source>
</evidence>
<dbReference type="BioCyc" id="ASHA717959:AL1_RS03565-MONOMER"/>
<dbReference type="GeneID" id="92757895"/>
<gene>
    <name evidence="1" type="ORF">AL1_07580</name>
</gene>
<dbReference type="RefSeq" id="WP_015546265.1">
    <property type="nucleotide sequence ID" value="NC_021030.1"/>
</dbReference>
<dbReference type="OrthoDB" id="9893740at2"/>
<dbReference type="HOGENOM" id="CLU_1131733_0_0_10"/>
<name>D4IK68_9BACT</name>
<proteinExistence type="predicted"/>
<reference evidence="1 2" key="1">
    <citation type="submission" date="2010-03" db="EMBL/GenBank/DDBJ databases">
        <title>The genome sequence of Alistipes shahii WAL 8301.</title>
        <authorList>
            <consortium name="metaHIT consortium -- http://www.metahit.eu/"/>
            <person name="Pajon A."/>
            <person name="Turner K."/>
            <person name="Parkhill J."/>
        </authorList>
    </citation>
    <scope>NUCLEOTIDE SEQUENCE [LARGE SCALE GENOMIC DNA]</scope>
    <source>
        <strain evidence="1 2">WAL 8301</strain>
    </source>
</reference>
<dbReference type="PATRIC" id="fig|717959.3.peg.2318"/>
<reference evidence="1 2" key="2">
    <citation type="submission" date="2010-03" db="EMBL/GenBank/DDBJ databases">
        <authorList>
            <person name="Pajon A."/>
        </authorList>
    </citation>
    <scope>NUCLEOTIDE SEQUENCE [LARGE SCALE GENOMIC DNA]</scope>
    <source>
        <strain evidence="1 2">WAL 8301</strain>
    </source>
</reference>
<protein>
    <submittedName>
        <fullName evidence="1">Uncharacterized protein</fullName>
    </submittedName>
</protein>
<dbReference type="STRING" id="717959.AL1_07580"/>
<accession>D4IK68</accession>
<sequence length="245" mass="27968">MTDKKKQYTQKTATSFRTFGQRADAPKTAEAVIPIAIIDQQGRNYTLRNVEGLQLRIDESLIIDNGLHIDAQAGKLLVPESLVRAWFEPIRRERQKREEQRLQDLFAESVPLIWRQRERILADPQLFGVRTPMRIRMAYVSMRDSGPYPLGVVVRAWTEYEERYTRVCPKCGGQMLIFSFSGSPLSGRSSHSATCTACGYQQRHVDEGSFGRLASPITRIAGQYRDLPKDDALPFEEAINLLQHL</sequence>
<keyword evidence="2" id="KW-1185">Reference proteome</keyword>
<dbReference type="AlphaFoldDB" id="D4IK68"/>
<dbReference type="EMBL" id="FP929032">
    <property type="protein sequence ID" value="CBK63330.1"/>
    <property type="molecule type" value="Genomic_DNA"/>
</dbReference>
<organism evidence="1 2">
    <name type="scientific">Alistipes shahii WAL 8301</name>
    <dbReference type="NCBI Taxonomy" id="717959"/>
    <lineage>
        <taxon>Bacteria</taxon>
        <taxon>Pseudomonadati</taxon>
        <taxon>Bacteroidota</taxon>
        <taxon>Bacteroidia</taxon>
        <taxon>Bacteroidales</taxon>
        <taxon>Rikenellaceae</taxon>
        <taxon>Alistipes</taxon>
    </lineage>
</organism>
<evidence type="ECO:0000313" key="1">
    <source>
        <dbReference type="EMBL" id="CBK63330.1"/>
    </source>
</evidence>
<dbReference type="Proteomes" id="UP000008794">
    <property type="component" value="Chromosome"/>
</dbReference>